<dbReference type="EMBL" id="JH000722">
    <property type="protein sequence ID" value="EGW08579.1"/>
    <property type="molecule type" value="Genomic_DNA"/>
</dbReference>
<proteinExistence type="predicted"/>
<name>G3HU01_CRIGR</name>
<dbReference type="AlphaFoldDB" id="G3HU01"/>
<sequence>MYLKVIQTDFSLMFKETLSWFNPIGPNLCPGQIFPSSHSSEMLLDMTAVTRTFDMGELPQFHNCKTVFWSHHFTMKRDRNILWNQTGDCVCLPPTLKTYSPASASVAYEKQPLERARV</sequence>
<reference evidence="2" key="1">
    <citation type="journal article" date="2011" name="Nat. Biotechnol.">
        <title>The genomic sequence of the Chinese hamster ovary (CHO)-K1 cell line.</title>
        <authorList>
            <person name="Xu X."/>
            <person name="Nagarajan H."/>
            <person name="Lewis N.E."/>
            <person name="Pan S."/>
            <person name="Cai Z."/>
            <person name="Liu X."/>
            <person name="Chen W."/>
            <person name="Xie M."/>
            <person name="Wang W."/>
            <person name="Hammond S."/>
            <person name="Andersen M.R."/>
            <person name="Neff N."/>
            <person name="Passarelli B."/>
            <person name="Koh W."/>
            <person name="Fan H.C."/>
            <person name="Wang J."/>
            <person name="Gui Y."/>
            <person name="Lee K.H."/>
            <person name="Betenbaugh M.J."/>
            <person name="Quake S.R."/>
            <person name="Famili I."/>
            <person name="Palsson B.O."/>
            <person name="Wang J."/>
        </authorList>
    </citation>
    <scope>NUCLEOTIDE SEQUENCE [LARGE SCALE GENOMIC DNA]</scope>
    <source>
        <strain evidence="2">CHO K1 cell line</strain>
    </source>
</reference>
<dbReference type="Proteomes" id="UP000001075">
    <property type="component" value="Unassembled WGS sequence"/>
</dbReference>
<protein>
    <submittedName>
        <fullName evidence="1">Uncharacterized protein</fullName>
    </submittedName>
</protein>
<dbReference type="InParanoid" id="G3HU01"/>
<evidence type="ECO:0000313" key="2">
    <source>
        <dbReference type="Proteomes" id="UP000001075"/>
    </source>
</evidence>
<organism evidence="1 2">
    <name type="scientific">Cricetulus griseus</name>
    <name type="common">Chinese hamster</name>
    <name type="synonym">Cricetulus barabensis griseus</name>
    <dbReference type="NCBI Taxonomy" id="10029"/>
    <lineage>
        <taxon>Eukaryota</taxon>
        <taxon>Metazoa</taxon>
        <taxon>Chordata</taxon>
        <taxon>Craniata</taxon>
        <taxon>Vertebrata</taxon>
        <taxon>Euteleostomi</taxon>
        <taxon>Mammalia</taxon>
        <taxon>Eutheria</taxon>
        <taxon>Euarchontoglires</taxon>
        <taxon>Glires</taxon>
        <taxon>Rodentia</taxon>
        <taxon>Myomorpha</taxon>
        <taxon>Muroidea</taxon>
        <taxon>Cricetidae</taxon>
        <taxon>Cricetinae</taxon>
        <taxon>Cricetulus</taxon>
    </lineage>
</organism>
<accession>G3HU01</accession>
<evidence type="ECO:0000313" key="1">
    <source>
        <dbReference type="EMBL" id="EGW08579.1"/>
    </source>
</evidence>
<gene>
    <name evidence="1" type="ORF">I79_014420</name>
</gene>